<evidence type="ECO:0000256" key="1">
    <source>
        <dbReference type="ARBA" id="ARBA00022553"/>
    </source>
</evidence>
<dbReference type="Pfam" id="PF03909">
    <property type="entry name" value="BSD"/>
    <property type="match status" value="1"/>
</dbReference>
<name>A0A182MKH8_9DIPT</name>
<dbReference type="InterPro" id="IPR051494">
    <property type="entry name" value="BSD_domain-containing"/>
</dbReference>
<dbReference type="GO" id="GO:0038203">
    <property type="term" value="P:TORC2 signaling"/>
    <property type="evidence" value="ECO:0007669"/>
    <property type="project" value="TreeGrafter"/>
</dbReference>
<feature type="region of interest" description="Disordered" evidence="2">
    <location>
        <begin position="482"/>
        <end position="510"/>
    </location>
</feature>
<dbReference type="PANTHER" id="PTHR16019">
    <property type="entry name" value="SYNAPSE-ASSOCIATED PROTEIN"/>
    <property type="match status" value="1"/>
</dbReference>
<dbReference type="InterPro" id="IPR035925">
    <property type="entry name" value="BSD_dom_sf"/>
</dbReference>
<protein>
    <recommendedName>
        <fullName evidence="3">BSD domain-containing protein</fullName>
    </recommendedName>
</protein>
<dbReference type="GO" id="GO:0005794">
    <property type="term" value="C:Golgi apparatus"/>
    <property type="evidence" value="ECO:0007669"/>
    <property type="project" value="TreeGrafter"/>
</dbReference>
<evidence type="ECO:0000313" key="4">
    <source>
        <dbReference type="EnsemblMetazoa" id="ACUA020500-PA"/>
    </source>
</evidence>
<dbReference type="GO" id="GO:0005634">
    <property type="term" value="C:nucleus"/>
    <property type="evidence" value="ECO:0007669"/>
    <property type="project" value="TreeGrafter"/>
</dbReference>
<dbReference type="FunFam" id="1.10.3970.10:FF:000001">
    <property type="entry name" value="synapse-associated protein 1 isoform X1"/>
    <property type="match status" value="1"/>
</dbReference>
<dbReference type="PROSITE" id="PS50858">
    <property type="entry name" value="BSD"/>
    <property type="match status" value="1"/>
</dbReference>
<feature type="region of interest" description="Disordered" evidence="2">
    <location>
        <begin position="346"/>
        <end position="400"/>
    </location>
</feature>
<keyword evidence="1" id="KW-0597">Phosphoprotein</keyword>
<dbReference type="Gene3D" id="1.10.3970.10">
    <property type="entry name" value="BSD domain"/>
    <property type="match status" value="1"/>
</dbReference>
<feature type="region of interest" description="Disordered" evidence="2">
    <location>
        <begin position="1"/>
        <end position="74"/>
    </location>
</feature>
<feature type="domain" description="BSD" evidence="3">
    <location>
        <begin position="276"/>
        <end position="328"/>
    </location>
</feature>
<dbReference type="AlphaFoldDB" id="A0A182MKH8"/>
<dbReference type="InterPro" id="IPR005607">
    <property type="entry name" value="BSD_dom"/>
</dbReference>
<dbReference type="STRING" id="139723.A0A182MKH8"/>
<accession>A0A182MKH8</accession>
<dbReference type="EnsemblMetazoa" id="ACUA020500-RA">
    <property type="protein sequence ID" value="ACUA020500-PA"/>
    <property type="gene ID" value="ACUA020500"/>
</dbReference>
<feature type="compositionally biased region" description="Polar residues" evidence="2">
    <location>
        <begin position="360"/>
        <end position="396"/>
    </location>
</feature>
<evidence type="ECO:0000313" key="5">
    <source>
        <dbReference type="Proteomes" id="UP000075883"/>
    </source>
</evidence>
<dbReference type="EMBL" id="AXCM01000384">
    <property type="status" value="NOT_ANNOTATED_CDS"/>
    <property type="molecule type" value="Genomic_DNA"/>
</dbReference>
<feature type="region of interest" description="Disordered" evidence="2">
    <location>
        <begin position="105"/>
        <end position="181"/>
    </location>
</feature>
<dbReference type="VEuPathDB" id="VectorBase:ACUA020500"/>
<proteinExistence type="predicted"/>
<organism evidence="4 5">
    <name type="scientific">Anopheles culicifacies</name>
    <dbReference type="NCBI Taxonomy" id="139723"/>
    <lineage>
        <taxon>Eukaryota</taxon>
        <taxon>Metazoa</taxon>
        <taxon>Ecdysozoa</taxon>
        <taxon>Arthropoda</taxon>
        <taxon>Hexapoda</taxon>
        <taxon>Insecta</taxon>
        <taxon>Pterygota</taxon>
        <taxon>Neoptera</taxon>
        <taxon>Endopterygota</taxon>
        <taxon>Diptera</taxon>
        <taxon>Nematocera</taxon>
        <taxon>Culicoidea</taxon>
        <taxon>Culicidae</taxon>
        <taxon>Anophelinae</taxon>
        <taxon>Anopheles</taxon>
        <taxon>culicifacies species complex</taxon>
    </lineage>
</organism>
<evidence type="ECO:0000259" key="3">
    <source>
        <dbReference type="PROSITE" id="PS50858"/>
    </source>
</evidence>
<feature type="compositionally biased region" description="Polar residues" evidence="2">
    <location>
        <begin position="1"/>
        <end position="11"/>
    </location>
</feature>
<feature type="compositionally biased region" description="Low complexity" evidence="2">
    <location>
        <begin position="31"/>
        <end position="56"/>
    </location>
</feature>
<reference evidence="5" key="1">
    <citation type="submission" date="2013-09" db="EMBL/GenBank/DDBJ databases">
        <title>The Genome Sequence of Anopheles culicifacies species A.</title>
        <authorList>
            <consortium name="The Broad Institute Genomics Platform"/>
            <person name="Neafsey D.E."/>
            <person name="Besansky N."/>
            <person name="Howell P."/>
            <person name="Walton C."/>
            <person name="Young S.K."/>
            <person name="Zeng Q."/>
            <person name="Gargeya S."/>
            <person name="Fitzgerald M."/>
            <person name="Haas B."/>
            <person name="Abouelleil A."/>
            <person name="Allen A.W."/>
            <person name="Alvarado L."/>
            <person name="Arachchi H.M."/>
            <person name="Berlin A.M."/>
            <person name="Chapman S.B."/>
            <person name="Gainer-Dewar J."/>
            <person name="Goldberg J."/>
            <person name="Griggs A."/>
            <person name="Gujja S."/>
            <person name="Hansen M."/>
            <person name="Howarth C."/>
            <person name="Imamovic A."/>
            <person name="Ireland A."/>
            <person name="Larimer J."/>
            <person name="McCowan C."/>
            <person name="Murphy C."/>
            <person name="Pearson M."/>
            <person name="Poon T.W."/>
            <person name="Priest M."/>
            <person name="Roberts A."/>
            <person name="Saif S."/>
            <person name="Shea T."/>
            <person name="Sisk P."/>
            <person name="Sykes S."/>
            <person name="Wortman J."/>
            <person name="Nusbaum C."/>
            <person name="Birren B."/>
        </authorList>
    </citation>
    <scope>NUCLEOTIDE SEQUENCE [LARGE SCALE GENOMIC DNA]</scope>
    <source>
        <strain evidence="5">A-37</strain>
    </source>
</reference>
<dbReference type="GO" id="GO:0045202">
    <property type="term" value="C:synapse"/>
    <property type="evidence" value="ECO:0007669"/>
    <property type="project" value="TreeGrafter"/>
</dbReference>
<reference evidence="4" key="2">
    <citation type="submission" date="2020-05" db="UniProtKB">
        <authorList>
            <consortium name="EnsemblMetazoa"/>
        </authorList>
    </citation>
    <scope>IDENTIFICATION</scope>
    <source>
        <strain evidence="4">A-37</strain>
    </source>
</reference>
<keyword evidence="5" id="KW-1185">Reference proteome</keyword>
<dbReference type="GO" id="GO:0048172">
    <property type="term" value="P:regulation of short-term neuronal synaptic plasticity"/>
    <property type="evidence" value="ECO:0007669"/>
    <property type="project" value="TreeGrafter"/>
</dbReference>
<dbReference type="PANTHER" id="PTHR16019:SF6">
    <property type="entry name" value="SYNAPSE-ASSOCIATED PROTEIN 1"/>
    <property type="match status" value="1"/>
</dbReference>
<evidence type="ECO:0000256" key="2">
    <source>
        <dbReference type="SAM" id="MobiDB-lite"/>
    </source>
</evidence>
<sequence length="510" mass="53893">MFSGLTNQVTSWIGAAKGEPQDEEVPTPPNSAATTATATTSGATAATTAAADASGAAAGGDGGDKSPTKGGVFSGVSSKVTGWLGNASIPSMPAIPTVSMPAMPAMPSMPSIPGLRKANQTDENGGITNEGMVTSPEKASQGIAGSTDAADEEDRSSATGGADSRPATGPGTPTEENAGQIGQVTHKVTAGAKSIGSFLYSSFNKAGDKIKHLKDNQSILGEFSKEQEAFIKNQQGAGGAGVCPWTGHANEAKIKEEILSLSADRRNFVRAPPAGVEFDFDYDSSYPVALAIMNDDKELEKMRFELVPKIITEENFWRNYFYRVSLICQAADLGTLGDNNEFVKRGASEDTEDSERTSSIGSKLNQSGDVSTPASSPDEQTSPASNTPEKTQTTKENTSRTMHELPAAAGVSISGTGKHTHSEFISDSFHTNEQDLEEVKAGMKKLGIDSLAQQANESIGLETEKSEEQWEKDLEAELQDYELVNDGSNERTSNWEKDVDELLEDETDLK</sequence>
<dbReference type="SUPFAM" id="SSF140383">
    <property type="entry name" value="BSD domain-like"/>
    <property type="match status" value="1"/>
</dbReference>
<dbReference type="Proteomes" id="UP000075883">
    <property type="component" value="Unassembled WGS sequence"/>
</dbReference>
<feature type="compositionally biased region" description="Acidic residues" evidence="2">
    <location>
        <begin position="498"/>
        <end position="510"/>
    </location>
</feature>
<dbReference type="SMART" id="SM00751">
    <property type="entry name" value="BSD"/>
    <property type="match status" value="1"/>
</dbReference>